<dbReference type="GO" id="GO:0000463">
    <property type="term" value="P:maturation of LSU-rRNA from tricistronic rRNA transcript (SSU-rRNA, 5.8S rRNA, LSU-rRNA)"/>
    <property type="evidence" value="ECO:0007669"/>
    <property type="project" value="TreeGrafter"/>
</dbReference>
<evidence type="ECO:0000256" key="4">
    <source>
        <dbReference type="ARBA" id="ARBA00022723"/>
    </source>
</evidence>
<dbReference type="GO" id="GO:0005634">
    <property type="term" value="C:nucleus"/>
    <property type="evidence" value="ECO:0007669"/>
    <property type="project" value="TreeGrafter"/>
</dbReference>
<dbReference type="Pfam" id="PF04438">
    <property type="entry name" value="zf-HIT"/>
    <property type="match status" value="1"/>
</dbReference>
<evidence type="ECO:0000256" key="8">
    <source>
        <dbReference type="ARBA" id="ARBA00049598"/>
    </source>
</evidence>
<comment type="similarity">
    <text evidence="9">Belongs to the BCD1 family.</text>
</comment>
<dbReference type="STRING" id="1263082.A0A068RLW0"/>
<dbReference type="GO" id="GO:0070761">
    <property type="term" value="C:pre-snoRNP complex"/>
    <property type="evidence" value="ECO:0007669"/>
    <property type="project" value="TreeGrafter"/>
</dbReference>
<accession>A0A068RLW0</accession>
<evidence type="ECO:0000313" key="17">
    <source>
        <dbReference type="Proteomes" id="UP000027586"/>
    </source>
</evidence>
<comment type="function">
    <text evidence="8">Required for box C/D snoRNAs accumulation involved in snoRNA processing, snoRNA transport to the nucleolus and ribosome biogenesis.</text>
</comment>
<evidence type="ECO:0000256" key="3">
    <source>
        <dbReference type="ARBA" id="ARBA00022553"/>
    </source>
</evidence>
<keyword evidence="1" id="KW-1017">Isopeptide bond</keyword>
<keyword evidence="17" id="KW-1185">Reference proteome</keyword>
<evidence type="ECO:0000256" key="13">
    <source>
        <dbReference type="PROSITE-ProRule" id="PRU00453"/>
    </source>
</evidence>
<dbReference type="SUPFAM" id="SSF144232">
    <property type="entry name" value="HIT/MYND zinc finger-like"/>
    <property type="match status" value="1"/>
</dbReference>
<evidence type="ECO:0000259" key="15">
    <source>
        <dbReference type="PROSITE" id="PS51083"/>
    </source>
</evidence>
<protein>
    <recommendedName>
        <fullName evidence="11">Box C/D snoRNA protein 1</fullName>
    </recommendedName>
    <alternativeName>
        <fullName evidence="12">Zinc finger HIT domain-containing protein 6</fullName>
    </alternativeName>
</protein>
<evidence type="ECO:0000256" key="10">
    <source>
        <dbReference type="ARBA" id="ARBA00061949"/>
    </source>
</evidence>
<gene>
    <name evidence="16" type="ORF">LCOR_02312.1</name>
</gene>
<dbReference type="InterPro" id="IPR051639">
    <property type="entry name" value="BCD1"/>
</dbReference>
<evidence type="ECO:0000256" key="9">
    <source>
        <dbReference type="ARBA" id="ARBA00049654"/>
    </source>
</evidence>
<evidence type="ECO:0000256" key="12">
    <source>
        <dbReference type="ARBA" id="ARBA00077531"/>
    </source>
</evidence>
<evidence type="ECO:0000256" key="2">
    <source>
        <dbReference type="ARBA" id="ARBA00022517"/>
    </source>
</evidence>
<dbReference type="GO" id="GO:0048254">
    <property type="term" value="P:snoRNA localization"/>
    <property type="evidence" value="ECO:0007669"/>
    <property type="project" value="TreeGrafter"/>
</dbReference>
<name>A0A068RLW0_9FUNG</name>
<dbReference type="InterPro" id="IPR007529">
    <property type="entry name" value="Znf_HIT"/>
</dbReference>
<dbReference type="PANTHER" id="PTHR13483:SF3">
    <property type="entry name" value="BOX C_D SNORNA PROTEIN 1"/>
    <property type="match status" value="1"/>
</dbReference>
<evidence type="ECO:0000256" key="6">
    <source>
        <dbReference type="ARBA" id="ARBA00022833"/>
    </source>
</evidence>
<dbReference type="PANTHER" id="PTHR13483">
    <property type="entry name" value="BOX C_D SNORNA PROTEIN 1-RELATED"/>
    <property type="match status" value="1"/>
</dbReference>
<dbReference type="GO" id="GO:0008270">
    <property type="term" value="F:zinc ion binding"/>
    <property type="evidence" value="ECO:0007669"/>
    <property type="project" value="UniProtKB-UniRule"/>
</dbReference>
<comment type="subunit">
    <text evidence="10">Interacts with FBL, SNU13, NOP58, NUFIP1, RUVBL1, RUVBL2 and TAF9. Interacts (via HIT-type zinc finger) with the RUVBL1/RUVBL2 complex in the presence of ADP.</text>
</comment>
<dbReference type="AlphaFoldDB" id="A0A068RLW0"/>
<evidence type="ECO:0000256" key="7">
    <source>
        <dbReference type="ARBA" id="ARBA00022843"/>
    </source>
</evidence>
<keyword evidence="3" id="KW-0597">Phosphoprotein</keyword>
<dbReference type="Proteomes" id="UP000027586">
    <property type="component" value="Unassembled WGS sequence"/>
</dbReference>
<dbReference type="PROSITE" id="PS51083">
    <property type="entry name" value="ZF_HIT"/>
    <property type="match status" value="1"/>
</dbReference>
<feature type="region of interest" description="Disordered" evidence="14">
    <location>
        <begin position="273"/>
        <end position="378"/>
    </location>
</feature>
<dbReference type="EMBL" id="CBTN010000007">
    <property type="protein sequence ID" value="CDH50602.1"/>
    <property type="molecule type" value="Genomic_DNA"/>
</dbReference>
<evidence type="ECO:0000256" key="11">
    <source>
        <dbReference type="ARBA" id="ARBA00068630"/>
    </source>
</evidence>
<evidence type="ECO:0000256" key="14">
    <source>
        <dbReference type="SAM" id="MobiDB-lite"/>
    </source>
</evidence>
<evidence type="ECO:0000313" key="16">
    <source>
        <dbReference type="EMBL" id="CDH50602.1"/>
    </source>
</evidence>
<sequence length="378" mass="43615">MEQQNEPAAMNPPVDGTCQVCREQPSKYTCPRCSMRTCSVGCVKQHKQDNDCSGERSKTHFVSRDQYNYSNMMSDYVYLEDVSRKSDTLSRERLRADRRDPWPVEQRNRALVKQVRAMGINYSMLPSGMSRHKMNKTNYSSNFHQVFWSIECCFCQKGQVQRIVEHSFPSAKPLRGFFDNLLFTETPQGKGAYSVIRYQAKEFVNAGIERFIVALKKPEGPKDTFINLTPHLDRTWKDLLRGERIIEFPTLYIWLQGDMDNDIKLEEKVFVEGPLPHQQQSKSKGPRRQKNHNNNNNQDTTSDQMVPSTTTGIEEPTIPEQAEQDFDTKESVAAVEHVNQENEVAQPLDTSSSIECSSEDNNKQQQQQHNQGEYKDIQ</sequence>
<dbReference type="Pfam" id="PF25790">
    <property type="entry name" value="BCD1"/>
    <property type="match status" value="1"/>
</dbReference>
<dbReference type="OrthoDB" id="272357at2759"/>
<dbReference type="InterPro" id="IPR057721">
    <property type="entry name" value="BCD1_alpha/beta"/>
</dbReference>
<evidence type="ECO:0000256" key="1">
    <source>
        <dbReference type="ARBA" id="ARBA00022499"/>
    </source>
</evidence>
<keyword evidence="4" id="KW-0479">Metal-binding</keyword>
<proteinExistence type="inferred from homology"/>
<comment type="caution">
    <text evidence="16">The sequence shown here is derived from an EMBL/GenBank/DDBJ whole genome shotgun (WGS) entry which is preliminary data.</text>
</comment>
<feature type="compositionally biased region" description="Polar residues" evidence="14">
    <location>
        <begin position="298"/>
        <end position="308"/>
    </location>
</feature>
<keyword evidence="7" id="KW-0832">Ubl conjugation</keyword>
<keyword evidence="2" id="KW-0690">Ribosome biogenesis</keyword>
<keyword evidence="6" id="KW-0862">Zinc</keyword>
<feature type="compositionally biased region" description="Low complexity" evidence="14">
    <location>
        <begin position="309"/>
        <end position="320"/>
    </location>
</feature>
<feature type="domain" description="HIT-type" evidence="15">
    <location>
        <begin position="18"/>
        <end position="52"/>
    </location>
</feature>
<keyword evidence="5 13" id="KW-0863">Zinc-finger</keyword>
<evidence type="ECO:0000256" key="5">
    <source>
        <dbReference type="ARBA" id="ARBA00022771"/>
    </source>
</evidence>
<dbReference type="GO" id="GO:0000492">
    <property type="term" value="P:box C/D snoRNP assembly"/>
    <property type="evidence" value="ECO:0007669"/>
    <property type="project" value="TreeGrafter"/>
</dbReference>
<dbReference type="Gene3D" id="3.30.60.190">
    <property type="match status" value="1"/>
</dbReference>
<organism evidence="16 17">
    <name type="scientific">Lichtheimia corymbifera JMRC:FSU:9682</name>
    <dbReference type="NCBI Taxonomy" id="1263082"/>
    <lineage>
        <taxon>Eukaryota</taxon>
        <taxon>Fungi</taxon>
        <taxon>Fungi incertae sedis</taxon>
        <taxon>Mucoromycota</taxon>
        <taxon>Mucoromycotina</taxon>
        <taxon>Mucoromycetes</taxon>
        <taxon>Mucorales</taxon>
        <taxon>Lichtheimiaceae</taxon>
        <taxon>Lichtheimia</taxon>
    </lineage>
</organism>
<dbReference type="VEuPathDB" id="FungiDB:LCOR_02312.1"/>
<dbReference type="FunFam" id="3.30.60.190:FF:000001">
    <property type="entry name" value="box C/D snoRNA protein 1"/>
    <property type="match status" value="1"/>
</dbReference>
<reference evidence="16" key="1">
    <citation type="submission" date="2013-08" db="EMBL/GenBank/DDBJ databases">
        <title>Gene expansion shapes genome architecture in the human pathogen Lichtheimia corymbifera: an evolutionary genomics analysis in the ancient terrestrial Mucorales (Mucoromycotina).</title>
        <authorList>
            <person name="Schwartze V.U."/>
            <person name="Winter S."/>
            <person name="Shelest E."/>
            <person name="Marcet-Houben M."/>
            <person name="Horn F."/>
            <person name="Wehner S."/>
            <person name="Hoffmann K."/>
            <person name="Riege K."/>
            <person name="Sammeth M."/>
            <person name="Nowrousian M."/>
            <person name="Valiante V."/>
            <person name="Linde J."/>
            <person name="Jacobsen I.D."/>
            <person name="Marz M."/>
            <person name="Brakhage A.A."/>
            <person name="Gabaldon T."/>
            <person name="Bocker S."/>
            <person name="Voigt K."/>
        </authorList>
    </citation>
    <scope>NUCLEOTIDE SEQUENCE [LARGE SCALE GENOMIC DNA]</scope>
    <source>
        <strain evidence="16">FSU 9682</strain>
    </source>
</reference>
<dbReference type="CDD" id="cd23023">
    <property type="entry name" value="zf-HIT_BCD1"/>
    <property type="match status" value="1"/>
</dbReference>